<dbReference type="SMART" id="SM00481">
    <property type="entry name" value="POLIIIAc"/>
    <property type="match status" value="1"/>
</dbReference>
<reference evidence="2 3" key="1">
    <citation type="submission" date="2016-10" db="EMBL/GenBank/DDBJ databases">
        <authorList>
            <person name="de Groot N.N."/>
        </authorList>
    </citation>
    <scope>NUCLEOTIDE SEQUENCE [LARGE SCALE GENOMIC DNA]</scope>
    <source>
        <strain evidence="2 3">KH1P1</strain>
    </source>
</reference>
<dbReference type="InterPro" id="IPR052018">
    <property type="entry name" value="PHP_domain"/>
</dbReference>
<dbReference type="Proteomes" id="UP000199820">
    <property type="component" value="Unassembled WGS sequence"/>
</dbReference>
<dbReference type="GO" id="GO:0035312">
    <property type="term" value="F:5'-3' DNA exonuclease activity"/>
    <property type="evidence" value="ECO:0007669"/>
    <property type="project" value="TreeGrafter"/>
</dbReference>
<dbReference type="PANTHER" id="PTHR42924">
    <property type="entry name" value="EXONUCLEASE"/>
    <property type="match status" value="1"/>
</dbReference>
<proteinExistence type="predicted"/>
<evidence type="ECO:0000313" key="2">
    <source>
        <dbReference type="EMBL" id="SET01590.1"/>
    </source>
</evidence>
<dbReference type="InterPro" id="IPR004013">
    <property type="entry name" value="PHP_dom"/>
</dbReference>
<dbReference type="SUPFAM" id="SSF89550">
    <property type="entry name" value="PHP domain-like"/>
    <property type="match status" value="1"/>
</dbReference>
<dbReference type="PANTHER" id="PTHR42924:SF3">
    <property type="entry name" value="POLYMERASE_HISTIDINOL PHOSPHATASE N-TERMINAL DOMAIN-CONTAINING PROTEIN"/>
    <property type="match status" value="1"/>
</dbReference>
<sequence length="284" mass="31853">MKKRIADLHLHSIRSDGSWTEEELLAELRKRGITVFSLTDHDTIAGIARMEEIVPQDMRFIRGIEFSAVSPAGKCHILGYGYDPFSPEFLAAIEEGRHLREEKFRKRLNHLKEWHDIELSEEELRKLSELTTVGKPHLARILMERGLAGSVKEAIEQFIDDHGGKDSGDARISAETAISAIIAAGGIPVWAHPLGGEGERHLAEDEFHEQLETLCRFGLKGLECFYSRYTEAEERFLLENAQERGLYVSGGSDCHGTNKNIAPGEERADKMPADPALLTILEKL</sequence>
<keyword evidence="3" id="KW-1185">Reference proteome</keyword>
<feature type="domain" description="Polymerase/histidinol phosphatase N-terminal" evidence="1">
    <location>
        <begin position="6"/>
        <end position="70"/>
    </location>
</feature>
<gene>
    <name evidence="2" type="ORF">SAMN04487771_100382</name>
</gene>
<dbReference type="Pfam" id="PF02811">
    <property type="entry name" value="PHP"/>
    <property type="match status" value="1"/>
</dbReference>
<dbReference type="EMBL" id="FOIL01000003">
    <property type="protein sequence ID" value="SET01590.1"/>
    <property type="molecule type" value="Genomic_DNA"/>
</dbReference>
<dbReference type="InterPro" id="IPR016195">
    <property type="entry name" value="Pol/histidinol_Pase-like"/>
</dbReference>
<protein>
    <recommendedName>
        <fullName evidence="1">Polymerase/histidinol phosphatase N-terminal domain-containing protein</fullName>
    </recommendedName>
</protein>
<dbReference type="AlphaFoldDB" id="A0A1I0B4E4"/>
<dbReference type="InterPro" id="IPR003141">
    <property type="entry name" value="Pol/His_phosphatase_N"/>
</dbReference>
<dbReference type="GO" id="GO:0004534">
    <property type="term" value="F:5'-3' RNA exonuclease activity"/>
    <property type="evidence" value="ECO:0007669"/>
    <property type="project" value="TreeGrafter"/>
</dbReference>
<evidence type="ECO:0000313" key="3">
    <source>
        <dbReference type="Proteomes" id="UP000199820"/>
    </source>
</evidence>
<name>A0A1I0B4E4_9FIRM</name>
<dbReference type="OrthoDB" id="9804333at2"/>
<dbReference type="CDD" id="cd07438">
    <property type="entry name" value="PHP_HisPPase_AMP"/>
    <property type="match status" value="1"/>
</dbReference>
<dbReference type="RefSeq" id="WP_143050783.1">
    <property type="nucleotide sequence ID" value="NZ_FOIL01000003.1"/>
</dbReference>
<dbReference type="STRING" id="1526.SAMN02910262_01615"/>
<evidence type="ECO:0000259" key="1">
    <source>
        <dbReference type="SMART" id="SM00481"/>
    </source>
</evidence>
<organism evidence="2 3">
    <name type="scientific">[Clostridium] aminophilum</name>
    <dbReference type="NCBI Taxonomy" id="1526"/>
    <lineage>
        <taxon>Bacteria</taxon>
        <taxon>Bacillati</taxon>
        <taxon>Bacillota</taxon>
        <taxon>Clostridia</taxon>
        <taxon>Lachnospirales</taxon>
        <taxon>Lachnospiraceae</taxon>
    </lineage>
</organism>
<dbReference type="Gene3D" id="1.10.150.650">
    <property type="match status" value="1"/>
</dbReference>
<accession>A0A1I0B4E4</accession>
<dbReference type="Gene3D" id="3.20.20.140">
    <property type="entry name" value="Metal-dependent hydrolases"/>
    <property type="match status" value="1"/>
</dbReference>
<dbReference type="eggNOG" id="COG0613">
    <property type="taxonomic scope" value="Bacteria"/>
</dbReference>